<sequence length="139" mass="15700">MEAADCGRNLARRRAKYAMTDTPLPEWMEALTSELGLNDTPSPILDSRITSLLEVVKNVEFTTKGWEHVKKLIRGDPDASRTPLFQRITEGHPDDLLMFTIMIAIPYGLAKAYGQKMGYSQNKSEAIINYFTAIRNRHG</sequence>
<organism evidence="1">
    <name type="scientific">marine sediment metagenome</name>
    <dbReference type="NCBI Taxonomy" id="412755"/>
    <lineage>
        <taxon>unclassified sequences</taxon>
        <taxon>metagenomes</taxon>
        <taxon>ecological metagenomes</taxon>
    </lineage>
</organism>
<name>A0A0F8YJJ2_9ZZZZ</name>
<evidence type="ECO:0000313" key="1">
    <source>
        <dbReference type="EMBL" id="KKK48271.1"/>
    </source>
</evidence>
<protein>
    <submittedName>
        <fullName evidence="1">Uncharacterized protein</fullName>
    </submittedName>
</protein>
<proteinExistence type="predicted"/>
<gene>
    <name evidence="1" type="ORF">LCGC14_3146820</name>
</gene>
<reference evidence="1" key="1">
    <citation type="journal article" date="2015" name="Nature">
        <title>Complex archaea that bridge the gap between prokaryotes and eukaryotes.</title>
        <authorList>
            <person name="Spang A."/>
            <person name="Saw J.H."/>
            <person name="Jorgensen S.L."/>
            <person name="Zaremba-Niedzwiedzka K."/>
            <person name="Martijn J."/>
            <person name="Lind A.E."/>
            <person name="van Eijk R."/>
            <person name="Schleper C."/>
            <person name="Guy L."/>
            <person name="Ettema T.J."/>
        </authorList>
    </citation>
    <scope>NUCLEOTIDE SEQUENCE</scope>
</reference>
<dbReference type="EMBL" id="LAZR01069150">
    <property type="protein sequence ID" value="KKK48271.1"/>
    <property type="molecule type" value="Genomic_DNA"/>
</dbReference>
<dbReference type="AlphaFoldDB" id="A0A0F8YJJ2"/>
<accession>A0A0F8YJJ2</accession>
<comment type="caution">
    <text evidence="1">The sequence shown here is derived from an EMBL/GenBank/DDBJ whole genome shotgun (WGS) entry which is preliminary data.</text>
</comment>